<sequence length="62" mass="6757">MATWWMFVVVLAGMGVGYFVYKGVGSADPYANLFGGMMGFLLWQVVANAVYVAFGGRLQLLD</sequence>
<name>A0A7C9HVP3_9GAMM</name>
<keyword evidence="1" id="KW-1133">Transmembrane helix</keyword>
<keyword evidence="3" id="KW-1185">Reference proteome</keyword>
<protein>
    <submittedName>
        <fullName evidence="2">Uncharacterized protein</fullName>
    </submittedName>
</protein>
<organism evidence="2 3">
    <name type="scientific">Noviluteimonas gilva</name>
    <dbReference type="NCBI Taxonomy" id="2682097"/>
    <lineage>
        <taxon>Bacteria</taxon>
        <taxon>Pseudomonadati</taxon>
        <taxon>Pseudomonadota</taxon>
        <taxon>Gammaproteobacteria</taxon>
        <taxon>Lysobacterales</taxon>
        <taxon>Lysobacteraceae</taxon>
        <taxon>Noviluteimonas</taxon>
    </lineage>
</organism>
<feature type="transmembrane region" description="Helical" evidence="1">
    <location>
        <begin position="33"/>
        <end position="54"/>
    </location>
</feature>
<evidence type="ECO:0000313" key="2">
    <source>
        <dbReference type="EMBL" id="MUV14598.1"/>
    </source>
</evidence>
<dbReference type="EMBL" id="WOXT01000002">
    <property type="protein sequence ID" value="MUV14598.1"/>
    <property type="molecule type" value="Genomic_DNA"/>
</dbReference>
<dbReference type="Proteomes" id="UP000479692">
    <property type="component" value="Unassembled WGS sequence"/>
</dbReference>
<keyword evidence="1" id="KW-0472">Membrane</keyword>
<gene>
    <name evidence="2" type="ORF">GN331_10310</name>
</gene>
<dbReference type="RefSeq" id="WP_156641894.1">
    <property type="nucleotide sequence ID" value="NZ_WOXT01000002.1"/>
</dbReference>
<keyword evidence="1" id="KW-0812">Transmembrane</keyword>
<comment type="caution">
    <text evidence="2">The sequence shown here is derived from an EMBL/GenBank/DDBJ whole genome shotgun (WGS) entry which is preliminary data.</text>
</comment>
<evidence type="ECO:0000256" key="1">
    <source>
        <dbReference type="SAM" id="Phobius"/>
    </source>
</evidence>
<dbReference type="AlphaFoldDB" id="A0A7C9HVP3"/>
<proteinExistence type="predicted"/>
<accession>A0A7C9HVP3</accession>
<feature type="transmembrane region" description="Helical" evidence="1">
    <location>
        <begin position="5"/>
        <end position="21"/>
    </location>
</feature>
<reference evidence="2 3" key="1">
    <citation type="submission" date="2019-12" db="EMBL/GenBank/DDBJ databases">
        <authorList>
            <person name="Xu J."/>
        </authorList>
    </citation>
    <scope>NUCLEOTIDE SEQUENCE [LARGE SCALE GENOMIC DNA]</scope>
    <source>
        <strain evidence="2 3">HX-5-24</strain>
    </source>
</reference>
<evidence type="ECO:0000313" key="3">
    <source>
        <dbReference type="Proteomes" id="UP000479692"/>
    </source>
</evidence>